<evidence type="ECO:0000256" key="1">
    <source>
        <dbReference type="ARBA" id="ARBA00022598"/>
    </source>
</evidence>
<dbReference type="Proteomes" id="UP000278775">
    <property type="component" value="Unassembled WGS sequence"/>
</dbReference>
<dbReference type="OrthoDB" id="9765680at2"/>
<dbReference type="SUPFAM" id="SSF56801">
    <property type="entry name" value="Acetyl-CoA synthetase-like"/>
    <property type="match status" value="1"/>
</dbReference>
<dbReference type="Pfam" id="PF13193">
    <property type="entry name" value="AMP-binding_C"/>
    <property type="match status" value="1"/>
</dbReference>
<organism evidence="4 5">
    <name type="scientific">Chryseobacterium nematophagum</name>
    <dbReference type="NCBI Taxonomy" id="2305228"/>
    <lineage>
        <taxon>Bacteria</taxon>
        <taxon>Pseudomonadati</taxon>
        <taxon>Bacteroidota</taxon>
        <taxon>Flavobacteriia</taxon>
        <taxon>Flavobacteriales</taxon>
        <taxon>Weeksellaceae</taxon>
        <taxon>Chryseobacterium group</taxon>
        <taxon>Chryseobacterium</taxon>
    </lineage>
</organism>
<dbReference type="InterPro" id="IPR025110">
    <property type="entry name" value="AMP-bd_C"/>
</dbReference>
<reference evidence="4 5" key="1">
    <citation type="submission" date="2018-08" db="EMBL/GenBank/DDBJ databases">
        <title>Chryseobacterium nematophagum: a novel matrix digesting pathogen of nematodes.</title>
        <authorList>
            <person name="Page A."/>
            <person name="Roberts M."/>
            <person name="Felix M.-A."/>
            <person name="Weir W."/>
        </authorList>
    </citation>
    <scope>NUCLEOTIDE SEQUENCE [LARGE SCALE GENOMIC DNA]</scope>
    <source>
        <strain evidence="4 5">JUb129</strain>
    </source>
</reference>
<feature type="domain" description="AMP-dependent synthetase/ligase" evidence="2">
    <location>
        <begin position="12"/>
        <end position="367"/>
    </location>
</feature>
<accession>A0A3M7TIX8</accession>
<proteinExistence type="predicted"/>
<evidence type="ECO:0000313" key="5">
    <source>
        <dbReference type="Proteomes" id="UP000278775"/>
    </source>
</evidence>
<name>A0A3M7TIX8_9FLAO</name>
<sequence length="508" mass="57888">MSIKFKQLHNLNSLSGKEIVKKIVNLAKNLQSTGNFTSGERILLIMKDSPEFVYSFLALISIGCIPVPINPLIKDSELEYILEDSKAIGVIIDDQQYHRLYGVVFHSSYIIPACVTVNLFLQNECFTSTCLLQYLDEPNGSSDLDFIYEKNNPIAFWQYTSGTTGKPKAVQHTHHTMLFNTNMFAKKTLKICPSDIIMSVSKMFFGYGLGNSIFFPLLTGASVVIDKEWFSIDNLKKNISLYQPTLFFGTPKVYLDILQNENKFSQKDFTNIKLFISAGSALPHFIKKNWKARYGKTIVNGIGSTEIGHIFLCDHEIDEINENVLGVPVEGYEVKICKTDNPEEEVNSCNEIGEMCICPPSNAVSSYWNMPEANREKYKENWYLSGDLCSKTQQGVYLYHGRKDDLFKVNGRWVSSWEIENIILNEFYEVSECALTFHLDANELPSPILYVVSKMNTDVIDLENRIYSILKLKVSSYKLPSKIFFIEELPRNSNGKVNKEHLVKDNIN</sequence>
<dbReference type="AlphaFoldDB" id="A0A3M7TIX8"/>
<evidence type="ECO:0000259" key="3">
    <source>
        <dbReference type="Pfam" id="PF13193"/>
    </source>
</evidence>
<dbReference type="PANTHER" id="PTHR43352">
    <property type="entry name" value="ACETYL-COA SYNTHETASE"/>
    <property type="match status" value="1"/>
</dbReference>
<dbReference type="InterPro" id="IPR000873">
    <property type="entry name" value="AMP-dep_synth/lig_dom"/>
</dbReference>
<dbReference type="EMBL" id="QWIU01000002">
    <property type="protein sequence ID" value="RNA63522.1"/>
    <property type="molecule type" value="Genomic_DNA"/>
</dbReference>
<dbReference type="InterPro" id="IPR042099">
    <property type="entry name" value="ANL_N_sf"/>
</dbReference>
<feature type="domain" description="AMP-binding enzyme C-terminal" evidence="3">
    <location>
        <begin position="418"/>
        <end position="496"/>
    </location>
</feature>
<gene>
    <name evidence="4" type="ORF">D1631_17190</name>
</gene>
<protein>
    <submittedName>
        <fullName evidence="4">Uncharacterized protein</fullName>
    </submittedName>
</protein>
<dbReference type="Gene3D" id="3.40.50.12780">
    <property type="entry name" value="N-terminal domain of ligase-like"/>
    <property type="match status" value="1"/>
</dbReference>
<evidence type="ECO:0000313" key="4">
    <source>
        <dbReference type="EMBL" id="RNA63522.1"/>
    </source>
</evidence>
<dbReference type="GO" id="GO:0016878">
    <property type="term" value="F:acid-thiol ligase activity"/>
    <property type="evidence" value="ECO:0007669"/>
    <property type="project" value="TreeGrafter"/>
</dbReference>
<dbReference type="Gene3D" id="3.30.300.30">
    <property type="match status" value="1"/>
</dbReference>
<keyword evidence="1" id="KW-0436">Ligase</keyword>
<evidence type="ECO:0000259" key="2">
    <source>
        <dbReference type="Pfam" id="PF00501"/>
    </source>
</evidence>
<dbReference type="InterPro" id="IPR045851">
    <property type="entry name" value="AMP-bd_C_sf"/>
</dbReference>
<comment type="caution">
    <text evidence="4">The sequence shown here is derived from an EMBL/GenBank/DDBJ whole genome shotgun (WGS) entry which is preliminary data.</text>
</comment>
<dbReference type="PANTHER" id="PTHR43352:SF1">
    <property type="entry name" value="ANTHRANILATE--COA LIGASE"/>
    <property type="match status" value="1"/>
</dbReference>
<dbReference type="GO" id="GO:0044550">
    <property type="term" value="P:secondary metabolite biosynthetic process"/>
    <property type="evidence" value="ECO:0007669"/>
    <property type="project" value="TreeGrafter"/>
</dbReference>
<dbReference type="Pfam" id="PF00501">
    <property type="entry name" value="AMP-binding"/>
    <property type="match status" value="1"/>
</dbReference>